<feature type="coiled-coil region" evidence="1">
    <location>
        <begin position="112"/>
        <end position="142"/>
    </location>
</feature>
<name>A0A830D5U2_9LAMI</name>
<dbReference type="Pfam" id="PF14144">
    <property type="entry name" value="DOG1"/>
    <property type="match status" value="1"/>
</dbReference>
<dbReference type="EMBL" id="BMAC01000877">
    <property type="protein sequence ID" value="GFQ03875.1"/>
    <property type="molecule type" value="Genomic_DNA"/>
</dbReference>
<dbReference type="GO" id="GO:0043565">
    <property type="term" value="F:sequence-specific DNA binding"/>
    <property type="evidence" value="ECO:0007669"/>
    <property type="project" value="InterPro"/>
</dbReference>
<gene>
    <name evidence="3" type="ORF">PHJA_002531300</name>
</gene>
<keyword evidence="4" id="KW-1185">Reference proteome</keyword>
<feature type="domain" description="DOG1" evidence="2">
    <location>
        <begin position="6"/>
        <end position="233"/>
    </location>
</feature>
<dbReference type="PROSITE" id="PS51806">
    <property type="entry name" value="DOG1"/>
    <property type="match status" value="1"/>
</dbReference>
<proteinExistence type="predicted"/>
<dbReference type="GO" id="GO:0006351">
    <property type="term" value="P:DNA-templated transcription"/>
    <property type="evidence" value="ECO:0007669"/>
    <property type="project" value="InterPro"/>
</dbReference>
<keyword evidence="1" id="KW-0175">Coiled coil</keyword>
<comment type="caution">
    <text evidence="3">The sequence shown here is derived from an EMBL/GenBank/DDBJ whole genome shotgun (WGS) entry which is preliminary data.</text>
</comment>
<reference evidence="3" key="1">
    <citation type="submission" date="2020-07" db="EMBL/GenBank/DDBJ databases">
        <title>Ethylene signaling mediates host invasion by parasitic plants.</title>
        <authorList>
            <person name="Yoshida S."/>
        </authorList>
    </citation>
    <scope>NUCLEOTIDE SEQUENCE</scope>
    <source>
        <strain evidence="3">Okayama</strain>
    </source>
</reference>
<dbReference type="PANTHER" id="PTHR46354">
    <property type="entry name" value="DOG1 DOMAIN-CONTAINING PROTEIN"/>
    <property type="match status" value="1"/>
</dbReference>
<evidence type="ECO:0000256" key="1">
    <source>
        <dbReference type="SAM" id="Coils"/>
    </source>
</evidence>
<dbReference type="AlphaFoldDB" id="A0A830D5U2"/>
<evidence type="ECO:0000259" key="2">
    <source>
        <dbReference type="PROSITE" id="PS51806"/>
    </source>
</evidence>
<dbReference type="InterPro" id="IPR025422">
    <property type="entry name" value="TGA_domain"/>
</dbReference>
<evidence type="ECO:0000313" key="4">
    <source>
        <dbReference type="Proteomes" id="UP000653305"/>
    </source>
</evidence>
<evidence type="ECO:0000313" key="3">
    <source>
        <dbReference type="EMBL" id="GFQ03875.1"/>
    </source>
</evidence>
<organism evidence="3 4">
    <name type="scientific">Phtheirospermum japonicum</name>
    <dbReference type="NCBI Taxonomy" id="374723"/>
    <lineage>
        <taxon>Eukaryota</taxon>
        <taxon>Viridiplantae</taxon>
        <taxon>Streptophyta</taxon>
        <taxon>Embryophyta</taxon>
        <taxon>Tracheophyta</taxon>
        <taxon>Spermatophyta</taxon>
        <taxon>Magnoliopsida</taxon>
        <taxon>eudicotyledons</taxon>
        <taxon>Gunneridae</taxon>
        <taxon>Pentapetalae</taxon>
        <taxon>asterids</taxon>
        <taxon>lamiids</taxon>
        <taxon>Lamiales</taxon>
        <taxon>Orobanchaceae</taxon>
        <taxon>Orobanchaceae incertae sedis</taxon>
        <taxon>Phtheirospermum</taxon>
    </lineage>
</organism>
<sequence>MSNIEHESFSRFFDNWIAQQQQYLGDLISISSQHPDETMLRGLVERVVQHYEGYYVAKSRWAADHILSMFRPPWLSTLEDAFLWIAGWRPTTAVQLLFSKTGLEIEARGDISQAQLRMADELQREIAREENAITELMAAQQEKVAHREIVDLSHDVTEMIRAGHSGEDSRVDPALRSFKDEVVRILQMADDLRLRTLKAVIDILTPLQGVHYLIAAAELHLRVHEWGKERDAKRQAAAAAHGHGEHK</sequence>
<protein>
    <submittedName>
        <fullName evidence="3">Transcription factor tga1</fullName>
    </submittedName>
</protein>
<dbReference type="PANTHER" id="PTHR46354:SF4">
    <property type="entry name" value="PROTEIN DOG1-LIKE 3"/>
    <property type="match status" value="1"/>
</dbReference>
<dbReference type="OrthoDB" id="542841at2759"/>
<dbReference type="Proteomes" id="UP000653305">
    <property type="component" value="Unassembled WGS sequence"/>
</dbReference>
<dbReference type="InterPro" id="IPR051886">
    <property type="entry name" value="Seed_Dev/Stress_Resp_Reg"/>
</dbReference>
<accession>A0A830D5U2</accession>